<dbReference type="Gene3D" id="3.40.50.2000">
    <property type="entry name" value="Glycogen Phosphorylase B"/>
    <property type="match status" value="1"/>
</dbReference>
<dbReference type="SMART" id="SM00028">
    <property type="entry name" value="TPR"/>
    <property type="match status" value="3"/>
</dbReference>
<keyword evidence="6" id="KW-0677">Repeat</keyword>
<reference evidence="10 11" key="1">
    <citation type="submission" date="2024-04" db="EMBL/GenBank/DDBJ databases">
        <title>Novel species of the genus Ideonella isolated from streams.</title>
        <authorList>
            <person name="Lu H."/>
        </authorList>
    </citation>
    <scope>NUCLEOTIDE SEQUENCE [LARGE SCALE GENOMIC DNA]</scope>
    <source>
        <strain evidence="10 11">BYS139W</strain>
    </source>
</reference>
<evidence type="ECO:0000256" key="2">
    <source>
        <dbReference type="ARBA" id="ARBA00005386"/>
    </source>
</evidence>
<feature type="domain" description="O-GlcNAc transferase C-terminal" evidence="9">
    <location>
        <begin position="261"/>
        <end position="406"/>
    </location>
</feature>
<evidence type="ECO:0000256" key="5">
    <source>
        <dbReference type="ARBA" id="ARBA00022679"/>
    </source>
</evidence>
<comment type="caution">
    <text evidence="10">The sequence shown here is derived from an EMBL/GenBank/DDBJ whole genome shotgun (WGS) entry which is preliminary data.</text>
</comment>
<keyword evidence="4" id="KW-0328">Glycosyltransferase</keyword>
<dbReference type="PANTHER" id="PTHR44835">
    <property type="entry name" value="UDP-N-ACETYLGLUCOSAMINE--PEPTIDE N-ACETYLGLUCOSAMINYLTRANSFERASE SPINDLY-RELATED"/>
    <property type="match status" value="1"/>
</dbReference>
<dbReference type="Proteomes" id="UP001368500">
    <property type="component" value="Unassembled WGS sequence"/>
</dbReference>
<dbReference type="InterPro" id="IPR011990">
    <property type="entry name" value="TPR-like_helical_dom_sf"/>
</dbReference>
<dbReference type="SUPFAM" id="SSF53756">
    <property type="entry name" value="UDP-Glycosyltransferase/glycogen phosphorylase"/>
    <property type="match status" value="1"/>
</dbReference>
<dbReference type="Gene3D" id="3.40.50.11380">
    <property type="match status" value="1"/>
</dbReference>
<dbReference type="RefSeq" id="WP_341374459.1">
    <property type="nucleotide sequence ID" value="NZ_JBBUTF010000009.1"/>
</dbReference>
<dbReference type="Pfam" id="PF13844">
    <property type="entry name" value="Glyco_transf_41"/>
    <property type="match status" value="2"/>
</dbReference>
<feature type="domain" description="O-GlcNAc transferase C-terminal" evidence="9">
    <location>
        <begin position="437"/>
        <end position="583"/>
    </location>
</feature>
<feature type="repeat" description="TPR" evidence="8">
    <location>
        <begin position="153"/>
        <end position="186"/>
    </location>
</feature>
<sequence>MPPPTAAPAPRHDPATADPALQQAIAAFHAGELAAAQAALAPHLARHVDSWTGLSLAAVLAARTHREAEAEAIWLGLLRRAPDWVEGQVNLGLLYRGLQRPAQAEACLRQALRRAPEHAGAWHNLGLALADLQRFDEALQAHDTAARLQAGDPQPVFARGVLWQKRLDFDRAVDAYRQALARDPGHPGAHNNLVFCLQYLPRTDADTRLKEARGAGQALAAATARAMAAEAPGRAAAPAVARPAGTTTTATTAPAPAPAISPDGPLRIGFVSGDLRAHPVGFFLLSLFEHLAAPDLPLYAYANHGGPPDAVTQRLRARCAGWQTVDTWSDAALARRIAEDRIDILIDLAGHSALNRLGVFARRAAPLQIGWLGWFATTGLPQMDAVLADAQCVPPGEERWFSERVVRLAGSRLCFSAPDDAPPPSPLPCLTRPHFTFGSYQELAKINDEVLALWARVLQAVPHARLRLQSARLAQADVREAFIARALRAGLPAARLELHGPMDRAAYLASHAEVDVLLDTFPYPGGTTTCEALWMGVPTLTLATPGMLGRQGEGLMKAAQLPRWVARDADDYVAKAVRCASPRPGVRAGLAELRAGLRDHLPGTALFDGARHADDWARTLRALWQTHQVAHQVARPSGRPSGGRPGDQPC</sequence>
<evidence type="ECO:0000256" key="1">
    <source>
        <dbReference type="ARBA" id="ARBA00004922"/>
    </source>
</evidence>
<feature type="repeat" description="TPR" evidence="8">
    <location>
        <begin position="119"/>
        <end position="152"/>
    </location>
</feature>
<gene>
    <name evidence="10" type="ORF">AACH11_11955</name>
</gene>
<comment type="similarity">
    <text evidence="2">Belongs to the glycosyltransferase 41 family. O-GlcNAc transferase subfamily.</text>
</comment>
<keyword evidence="5" id="KW-0808">Transferase</keyword>
<evidence type="ECO:0000256" key="8">
    <source>
        <dbReference type="PROSITE-ProRule" id="PRU00339"/>
    </source>
</evidence>
<dbReference type="Pfam" id="PF13432">
    <property type="entry name" value="TPR_16"/>
    <property type="match status" value="2"/>
</dbReference>
<evidence type="ECO:0000256" key="6">
    <source>
        <dbReference type="ARBA" id="ARBA00022737"/>
    </source>
</evidence>
<dbReference type="EMBL" id="JBBUTF010000009">
    <property type="protein sequence ID" value="MEK8026675.1"/>
    <property type="molecule type" value="Genomic_DNA"/>
</dbReference>
<dbReference type="SUPFAM" id="SSF48452">
    <property type="entry name" value="TPR-like"/>
    <property type="match status" value="1"/>
</dbReference>
<evidence type="ECO:0000256" key="4">
    <source>
        <dbReference type="ARBA" id="ARBA00022676"/>
    </source>
</evidence>
<evidence type="ECO:0000256" key="3">
    <source>
        <dbReference type="ARBA" id="ARBA00011970"/>
    </source>
</evidence>
<proteinExistence type="inferred from homology"/>
<comment type="pathway">
    <text evidence="1">Protein modification; protein glycosylation.</text>
</comment>
<dbReference type="EC" id="2.4.1.255" evidence="3"/>
<name>A0ABU9BD95_9BURK</name>
<accession>A0ABU9BD95</accession>
<dbReference type="InterPro" id="IPR019734">
    <property type="entry name" value="TPR_rpt"/>
</dbReference>
<dbReference type="PANTHER" id="PTHR44835:SF1">
    <property type="entry name" value="PROTEIN O-GLCNAC TRANSFERASE"/>
    <property type="match status" value="1"/>
</dbReference>
<dbReference type="PROSITE" id="PS50005">
    <property type="entry name" value="TPR"/>
    <property type="match status" value="2"/>
</dbReference>
<keyword evidence="7 8" id="KW-0802">TPR repeat</keyword>
<dbReference type="InterPro" id="IPR029489">
    <property type="entry name" value="OGT/SEC/SPY_C"/>
</dbReference>
<evidence type="ECO:0000259" key="9">
    <source>
        <dbReference type="Pfam" id="PF13844"/>
    </source>
</evidence>
<keyword evidence="11" id="KW-1185">Reference proteome</keyword>
<evidence type="ECO:0000256" key="7">
    <source>
        <dbReference type="ARBA" id="ARBA00022803"/>
    </source>
</evidence>
<organism evidence="10 11">
    <name type="scientific">Pseudaquabacterium rugosum</name>
    <dbReference type="NCBI Taxonomy" id="2984194"/>
    <lineage>
        <taxon>Bacteria</taxon>
        <taxon>Pseudomonadati</taxon>
        <taxon>Pseudomonadota</taxon>
        <taxon>Betaproteobacteria</taxon>
        <taxon>Burkholderiales</taxon>
        <taxon>Sphaerotilaceae</taxon>
        <taxon>Pseudaquabacterium</taxon>
    </lineage>
</organism>
<dbReference type="Gene3D" id="1.25.40.10">
    <property type="entry name" value="Tetratricopeptide repeat domain"/>
    <property type="match status" value="1"/>
</dbReference>
<protein>
    <recommendedName>
        <fullName evidence="3">protein O-GlcNAc transferase</fullName>
        <ecNumber evidence="3">2.4.1.255</ecNumber>
    </recommendedName>
</protein>
<evidence type="ECO:0000313" key="11">
    <source>
        <dbReference type="Proteomes" id="UP001368500"/>
    </source>
</evidence>
<evidence type="ECO:0000313" key="10">
    <source>
        <dbReference type="EMBL" id="MEK8026675.1"/>
    </source>
</evidence>
<dbReference type="InterPro" id="IPR051939">
    <property type="entry name" value="Glycosyltr_41/O-GlcNAc_trsf"/>
</dbReference>